<dbReference type="SUPFAM" id="SSF53850">
    <property type="entry name" value="Periplasmic binding protein-like II"/>
    <property type="match status" value="1"/>
</dbReference>
<evidence type="ECO:0000259" key="1">
    <source>
        <dbReference type="Pfam" id="PF09084"/>
    </source>
</evidence>
<keyword evidence="3" id="KW-1185">Reference proteome</keyword>
<dbReference type="PANTHER" id="PTHR30024:SF42">
    <property type="entry name" value="ALIPHATIC SULFONATES-BINDING PROTEIN-RELATED"/>
    <property type="match status" value="1"/>
</dbReference>
<feature type="domain" description="SsuA/THI5-like" evidence="1">
    <location>
        <begin position="36"/>
        <end position="223"/>
    </location>
</feature>
<dbReference type="Proteomes" id="UP001197247">
    <property type="component" value="Unassembled WGS sequence"/>
</dbReference>
<evidence type="ECO:0000313" key="2">
    <source>
        <dbReference type="EMBL" id="MBT0773629.1"/>
    </source>
</evidence>
<dbReference type="Gene3D" id="3.40.190.10">
    <property type="entry name" value="Periplasmic binding protein-like II"/>
    <property type="match status" value="2"/>
</dbReference>
<dbReference type="InterPro" id="IPR015168">
    <property type="entry name" value="SsuA/THI5"/>
</dbReference>
<dbReference type="EMBL" id="JAHBAY010000019">
    <property type="protein sequence ID" value="MBT0773629.1"/>
    <property type="molecule type" value="Genomic_DNA"/>
</dbReference>
<protein>
    <submittedName>
        <fullName evidence="2">ABC transporter substrate-binding protein</fullName>
    </submittedName>
</protein>
<name>A0ABS5TS52_9ACTN</name>
<gene>
    <name evidence="2" type="ORF">KIH74_32090</name>
</gene>
<comment type="caution">
    <text evidence="2">The sequence shown here is derived from an EMBL/GenBank/DDBJ whole genome shotgun (WGS) entry which is preliminary data.</text>
</comment>
<evidence type="ECO:0000313" key="3">
    <source>
        <dbReference type="Proteomes" id="UP001197247"/>
    </source>
</evidence>
<dbReference type="PANTHER" id="PTHR30024">
    <property type="entry name" value="ALIPHATIC SULFONATES-BINDING PROTEIN-RELATED"/>
    <property type="match status" value="1"/>
</dbReference>
<proteinExistence type="predicted"/>
<dbReference type="RefSeq" id="WP_214160171.1">
    <property type="nucleotide sequence ID" value="NZ_JAHBAY010000019.1"/>
</dbReference>
<dbReference type="Pfam" id="PF09084">
    <property type="entry name" value="NMT1"/>
    <property type="match status" value="1"/>
</dbReference>
<accession>A0ABS5TS52</accession>
<reference evidence="2 3" key="1">
    <citation type="submission" date="2021-05" db="EMBL/GenBank/DDBJ databases">
        <title>Kineosporia and Streptomyces sp. nov. two new marine actinobacteria isolated from Coral.</title>
        <authorList>
            <person name="Buangrab K."/>
            <person name="Sutthacheep M."/>
            <person name="Yeemin T."/>
            <person name="Harunari E."/>
            <person name="Igarashi Y."/>
            <person name="Kanchanasin P."/>
            <person name="Tanasupawat S."/>
            <person name="Phongsopitanun W."/>
        </authorList>
    </citation>
    <scope>NUCLEOTIDE SEQUENCE [LARGE SCALE GENOMIC DNA]</scope>
    <source>
        <strain evidence="2 3">J2-2</strain>
    </source>
</reference>
<sequence>MTVTIGVHVSNPSLYHLARLEFAQQALAPFGEDVVFHHFEDGTRTAGLLADGTIDISGTGATPPLTGQAAGHDIVYAAVSTPRPEHGALLVADDGPVRTVADLRGLTVVHSVGSWHTHLVAKALHDAGLSYTDVVSERPSAEASLPRLKSGEIGAWVAQEADLYGALREGGVRKLVETGDVITDRSVFFARRDLAENRPQVLAAVVKALQQADSWAATHLDEAAEHAAAELGGQEQDWREALSRLPWKLQSVDAAVIAEQQEAAGILADGGFLSPRITVADAYLPDLATHVDAALEARP</sequence>
<organism evidence="2 3">
    <name type="scientific">Kineosporia corallincola</name>
    <dbReference type="NCBI Taxonomy" id="2835133"/>
    <lineage>
        <taxon>Bacteria</taxon>
        <taxon>Bacillati</taxon>
        <taxon>Actinomycetota</taxon>
        <taxon>Actinomycetes</taxon>
        <taxon>Kineosporiales</taxon>
        <taxon>Kineosporiaceae</taxon>
        <taxon>Kineosporia</taxon>
    </lineage>
</organism>